<dbReference type="GO" id="GO:0001681">
    <property type="term" value="F:sialate O-acetylesterase activity"/>
    <property type="evidence" value="ECO:0007669"/>
    <property type="project" value="InterPro"/>
</dbReference>
<dbReference type="InterPro" id="IPR039329">
    <property type="entry name" value="SIAE"/>
</dbReference>
<reference evidence="3 4" key="1">
    <citation type="submission" date="2024-02" db="EMBL/GenBank/DDBJ databases">
        <title>Chromosome-scale genome assembly of the rough periwinkle Littorina saxatilis.</title>
        <authorList>
            <person name="De Jode A."/>
            <person name="Faria R."/>
            <person name="Formenti G."/>
            <person name="Sims Y."/>
            <person name="Smith T.P."/>
            <person name="Tracey A."/>
            <person name="Wood J.M.D."/>
            <person name="Zagrodzka Z.B."/>
            <person name="Johannesson K."/>
            <person name="Butlin R.K."/>
            <person name="Leder E.H."/>
        </authorList>
    </citation>
    <scope>NUCLEOTIDE SEQUENCE [LARGE SCALE GENOMIC DNA]</scope>
    <source>
        <strain evidence="3">Snail1</strain>
        <tissue evidence="3">Muscle</tissue>
    </source>
</reference>
<dbReference type="Pfam" id="PF03629">
    <property type="entry name" value="SASA"/>
    <property type="match status" value="1"/>
</dbReference>
<proteinExistence type="predicted"/>
<comment type="caution">
    <text evidence="3">The sequence shown here is derived from an EMBL/GenBank/DDBJ whole genome shotgun (WGS) entry which is preliminary data.</text>
</comment>
<evidence type="ECO:0000256" key="1">
    <source>
        <dbReference type="ARBA" id="ARBA00022801"/>
    </source>
</evidence>
<evidence type="ECO:0000313" key="4">
    <source>
        <dbReference type="Proteomes" id="UP001374579"/>
    </source>
</evidence>
<dbReference type="PANTHER" id="PTHR22901:SF0">
    <property type="entry name" value="SIALATE O-ACETYLESTERASE"/>
    <property type="match status" value="1"/>
</dbReference>
<dbReference type="InterPro" id="IPR036514">
    <property type="entry name" value="SGNH_hydro_sf"/>
</dbReference>
<evidence type="ECO:0000259" key="2">
    <source>
        <dbReference type="Pfam" id="PF03629"/>
    </source>
</evidence>
<name>A0AAN9GIF1_9CAEN</name>
<accession>A0AAN9GIF1</accession>
<organism evidence="3 4">
    <name type="scientific">Littorina saxatilis</name>
    <dbReference type="NCBI Taxonomy" id="31220"/>
    <lineage>
        <taxon>Eukaryota</taxon>
        <taxon>Metazoa</taxon>
        <taxon>Spiralia</taxon>
        <taxon>Lophotrochozoa</taxon>
        <taxon>Mollusca</taxon>
        <taxon>Gastropoda</taxon>
        <taxon>Caenogastropoda</taxon>
        <taxon>Littorinimorpha</taxon>
        <taxon>Littorinoidea</taxon>
        <taxon>Littorinidae</taxon>
        <taxon>Littorina</taxon>
    </lineage>
</organism>
<dbReference type="Gene3D" id="3.40.50.1110">
    <property type="entry name" value="SGNH hydrolase"/>
    <property type="match status" value="1"/>
</dbReference>
<evidence type="ECO:0000313" key="3">
    <source>
        <dbReference type="EMBL" id="KAK7107975.1"/>
    </source>
</evidence>
<protein>
    <recommendedName>
        <fullName evidence="2">Sialate O-acetylesterase domain-containing protein</fullName>
    </recommendedName>
</protein>
<dbReference type="InterPro" id="IPR005181">
    <property type="entry name" value="SASA"/>
</dbReference>
<dbReference type="PANTHER" id="PTHR22901">
    <property type="entry name" value="SIALATE O-ACETYLESTERASE"/>
    <property type="match status" value="1"/>
</dbReference>
<keyword evidence="4" id="KW-1185">Reference proteome</keyword>
<dbReference type="EMBL" id="JBAMIC010000004">
    <property type="protein sequence ID" value="KAK7107975.1"/>
    <property type="molecule type" value="Genomic_DNA"/>
</dbReference>
<dbReference type="SUPFAM" id="SSF52266">
    <property type="entry name" value="SGNH hydrolase"/>
    <property type="match status" value="1"/>
</dbReference>
<dbReference type="Proteomes" id="UP001374579">
    <property type="component" value="Unassembled WGS sequence"/>
</dbReference>
<keyword evidence="1" id="KW-0378">Hydrolase</keyword>
<dbReference type="AlphaFoldDB" id="A0AAN9GIF1"/>
<sequence length="510" mass="56129">MHSEGSYFLNKCHHEATFSCECALKISTYFGDHMVLQRAPQQAVLWGTADTEGDTVTVRLEGQGSDTREVIANVTQGQWKVKLPSTGPGGPYVIHVNSSDGDATLRDVLFGDVWLCSGQSNMQFIFGQVFNATEEITKAVNYTNIRIFQPGNVRSDTEEDDLNLLWIPWTQPTASTVRRFSGLCFLFGEYLQPHLGNVPLGLVEAAWGGTTIEAWSPPVAVNACAPVVHSRQPPDCCPQVPLVIWNSMIHPILSTTLYGAIWFQASANSDHPELYSCQFTNMIKWWRHYFHESSLGETPADLPFGFVQLGTMNDTSTNGTGIFPYMRWAQTANYGYSPNPSLPNTFMAVAMDLPDINSPYGTIHTRDKQDVARRLVPGALNVAYGYKDVVFQGPFPTDITAYNSSQEVIIEYSHGAVPLDVRSTDGFQVCCSEDSSTSCSGKYGWEDAPITGHDVSHVTVTYAACGSRHLVGLRYAWRSTPCGVMQCPLYAADTGLPAPPYIQKTAPTFP</sequence>
<dbReference type="GO" id="GO:0005975">
    <property type="term" value="P:carbohydrate metabolic process"/>
    <property type="evidence" value="ECO:0007669"/>
    <property type="project" value="TreeGrafter"/>
</dbReference>
<gene>
    <name evidence="3" type="ORF">V1264_015784</name>
</gene>
<feature type="domain" description="Sialate O-acetylesterase" evidence="2">
    <location>
        <begin position="112"/>
        <end position="354"/>
    </location>
</feature>